<organism evidence="19 20">
    <name type="scientific">Rotaria sordida</name>
    <dbReference type="NCBI Taxonomy" id="392033"/>
    <lineage>
        <taxon>Eukaryota</taxon>
        <taxon>Metazoa</taxon>
        <taxon>Spiralia</taxon>
        <taxon>Gnathifera</taxon>
        <taxon>Rotifera</taxon>
        <taxon>Eurotatoria</taxon>
        <taxon>Bdelloidea</taxon>
        <taxon>Philodinida</taxon>
        <taxon>Philodinidae</taxon>
        <taxon>Rotaria</taxon>
    </lineage>
</organism>
<feature type="transmembrane region" description="Helical" evidence="16">
    <location>
        <begin position="7"/>
        <end position="25"/>
    </location>
</feature>
<dbReference type="GO" id="GO:0030246">
    <property type="term" value="F:carbohydrate binding"/>
    <property type="evidence" value="ECO:0007669"/>
    <property type="project" value="UniProtKB-KW"/>
</dbReference>
<dbReference type="AlphaFoldDB" id="A0A815I353"/>
<evidence type="ECO:0000256" key="13">
    <source>
        <dbReference type="ARBA" id="ARBA00023136"/>
    </source>
</evidence>
<dbReference type="SMART" id="SM00458">
    <property type="entry name" value="RICIN"/>
    <property type="match status" value="1"/>
</dbReference>
<dbReference type="PANTHER" id="PTHR11675:SF68">
    <property type="entry name" value="N-ACETYLGALACTOSAMINYLTRANSFERASE 7"/>
    <property type="match status" value="1"/>
</dbReference>
<evidence type="ECO:0000313" key="19">
    <source>
        <dbReference type="EMBL" id="CAF1360014.1"/>
    </source>
</evidence>
<evidence type="ECO:0000256" key="9">
    <source>
        <dbReference type="ARBA" id="ARBA00022734"/>
    </source>
</evidence>
<dbReference type="GO" id="GO:0006493">
    <property type="term" value="P:protein O-linked glycosylation"/>
    <property type="evidence" value="ECO:0007669"/>
    <property type="project" value="UniProtKB-ARBA"/>
</dbReference>
<comment type="caution">
    <text evidence="19">The sequence shown here is derived from an EMBL/GenBank/DDBJ whole genome shotgun (WGS) entry which is preliminary data.</text>
</comment>
<evidence type="ECO:0000256" key="4">
    <source>
        <dbReference type="ARBA" id="ARBA00005680"/>
    </source>
</evidence>
<dbReference type="EC" id="2.4.1.-" evidence="16"/>
<dbReference type="CDD" id="cd02510">
    <property type="entry name" value="pp-GalNAc-T"/>
    <property type="match status" value="1"/>
</dbReference>
<keyword evidence="10" id="KW-0735">Signal-anchor</keyword>
<dbReference type="PROSITE" id="PS50231">
    <property type="entry name" value="RICIN_B_LECTIN"/>
    <property type="match status" value="1"/>
</dbReference>
<reference evidence="19" key="1">
    <citation type="submission" date="2021-02" db="EMBL/GenBank/DDBJ databases">
        <authorList>
            <person name="Nowell W R."/>
        </authorList>
    </citation>
    <scope>NUCLEOTIDE SEQUENCE</scope>
</reference>
<sequence>MFRGRLWRFLILFLTIYIICFLYFLHSFNSNTDKTTTTSPLPHFNEKDVDSNQQQKNKISDQIIIPNIENSLSNLEPVMTKGILGNYEPKTIVKLPDPGENGEGVQLQGEEEKKLGDKSVAEYGFNEVASEKISLDRHARDTRPEECKYWNYPSVDKLPTASVILVFYDEGWSTLVRTFHSVINTSPKELLKDIILVDDFSDEEHITVRLPEYIKQWKGLVKYVRTKQRVGLVEARVVGARAAQGDVIVILDAHCECVTNWLPPLLTRIALNRKTLAVPIVDGIEWNTLRHNSAYFGSTLFRGIWEWGFLYKETEIPGRERSKMKYNTEPYKSPTHAGGLLAIDKKWFFELGAYDPGIKIWGGEQYELSFKVWMCGGQLEWVTCSHVGHIYRGPRQRSMHPKGASFYQSHINHLRVAEIWMDEYKIYYLRRRPNHAQLDMGDTSEYKALRQRLNCKSFKWFLDNVAYEMAEKYPLPPANLVWGEMRNEQYNDICADTLGNQYGRSVGVSGCHGQGGNQLFRLNTEGEWSVDEHCYVADRNSVVARHCVQMGRWIPKGEWTYNNETRQIRSTKVNQCVATDSKILVLEACQNNNRAQKWTWKETYIV</sequence>
<comment type="subcellular location">
    <subcellularLocation>
        <location evidence="2 16">Golgi apparatus membrane</location>
        <topology evidence="2 16">Single-pass type II membrane protein</topology>
    </subcellularLocation>
</comment>
<evidence type="ECO:0000259" key="18">
    <source>
        <dbReference type="SMART" id="SM00458"/>
    </source>
</evidence>
<evidence type="ECO:0000313" key="20">
    <source>
        <dbReference type="Proteomes" id="UP000663882"/>
    </source>
</evidence>
<evidence type="ECO:0000256" key="5">
    <source>
        <dbReference type="ARBA" id="ARBA00022676"/>
    </source>
</evidence>
<evidence type="ECO:0000256" key="11">
    <source>
        <dbReference type="ARBA" id="ARBA00022989"/>
    </source>
</evidence>
<evidence type="ECO:0000256" key="17">
    <source>
        <dbReference type="SAM" id="MobiDB-lite"/>
    </source>
</evidence>
<dbReference type="FunFam" id="3.90.550.10:FF:000021">
    <property type="entry name" value="Polypeptide N-acetylgalactosaminyltransferase"/>
    <property type="match status" value="1"/>
</dbReference>
<dbReference type="GO" id="GO:0046872">
    <property type="term" value="F:metal ion binding"/>
    <property type="evidence" value="ECO:0007669"/>
    <property type="project" value="UniProtKB-KW"/>
</dbReference>
<evidence type="ECO:0000256" key="7">
    <source>
        <dbReference type="ARBA" id="ARBA00022692"/>
    </source>
</evidence>
<keyword evidence="11 16" id="KW-1133">Transmembrane helix</keyword>
<keyword evidence="9 16" id="KW-0430">Lectin</keyword>
<evidence type="ECO:0000256" key="2">
    <source>
        <dbReference type="ARBA" id="ARBA00004323"/>
    </source>
</evidence>
<protein>
    <recommendedName>
        <fullName evidence="16">Polypeptide N-acetylgalactosaminyltransferase</fullName>
        <ecNumber evidence="16">2.4.1.-</ecNumber>
    </recommendedName>
    <alternativeName>
        <fullName evidence="16">Protein-UDP acetylgalactosaminyltransferase</fullName>
    </alternativeName>
</protein>
<evidence type="ECO:0000256" key="3">
    <source>
        <dbReference type="ARBA" id="ARBA00004922"/>
    </source>
</evidence>
<proteinExistence type="inferred from homology"/>
<dbReference type="GO" id="GO:0004653">
    <property type="term" value="F:polypeptide N-acetylgalactosaminyltransferase activity"/>
    <property type="evidence" value="ECO:0007669"/>
    <property type="project" value="TreeGrafter"/>
</dbReference>
<dbReference type="InterPro" id="IPR000772">
    <property type="entry name" value="Ricin_B_lectin"/>
</dbReference>
<dbReference type="Pfam" id="PF00535">
    <property type="entry name" value="Glycos_transf_2"/>
    <property type="match status" value="1"/>
</dbReference>
<dbReference type="InterPro" id="IPR045885">
    <property type="entry name" value="GalNAc-T"/>
</dbReference>
<evidence type="ECO:0000256" key="15">
    <source>
        <dbReference type="ARBA" id="ARBA00023211"/>
    </source>
</evidence>
<dbReference type="SUPFAM" id="SSF53448">
    <property type="entry name" value="Nucleotide-diphospho-sugar transferases"/>
    <property type="match status" value="1"/>
</dbReference>
<comment type="cofactor">
    <cofactor evidence="1 16">
        <name>Mn(2+)</name>
        <dbReference type="ChEBI" id="CHEBI:29035"/>
    </cofactor>
</comment>
<name>A0A815I353_9BILA</name>
<dbReference type="Pfam" id="PF00652">
    <property type="entry name" value="Ricin_B_lectin"/>
    <property type="match status" value="1"/>
</dbReference>
<dbReference type="EMBL" id="CAJNOO010003914">
    <property type="protein sequence ID" value="CAF1360014.1"/>
    <property type="molecule type" value="Genomic_DNA"/>
</dbReference>
<feature type="domain" description="Ricin B lectin" evidence="18">
    <location>
        <begin position="482"/>
        <end position="601"/>
    </location>
</feature>
<keyword evidence="8" id="KW-0479">Metal-binding</keyword>
<dbReference type="Gene3D" id="2.80.10.50">
    <property type="match status" value="1"/>
</dbReference>
<keyword evidence="6 16" id="KW-0808">Transferase</keyword>
<dbReference type="Gene3D" id="3.90.550.10">
    <property type="entry name" value="Spore Coat Polysaccharide Biosynthesis Protein SpsA, Chain A"/>
    <property type="match status" value="1"/>
</dbReference>
<dbReference type="InterPro" id="IPR035992">
    <property type="entry name" value="Ricin_B-like_lectins"/>
</dbReference>
<dbReference type="PANTHER" id="PTHR11675">
    <property type="entry name" value="N-ACETYLGALACTOSAMINYLTRANSFERASE"/>
    <property type="match status" value="1"/>
</dbReference>
<keyword evidence="7 16" id="KW-0812">Transmembrane</keyword>
<dbReference type="InterPro" id="IPR001173">
    <property type="entry name" value="Glyco_trans_2-like"/>
</dbReference>
<comment type="similarity">
    <text evidence="4 16">Belongs to the glycosyltransferase 2 family. GalNAc-T subfamily.</text>
</comment>
<dbReference type="GO" id="GO:0000139">
    <property type="term" value="C:Golgi membrane"/>
    <property type="evidence" value="ECO:0007669"/>
    <property type="project" value="UniProtKB-SubCell"/>
</dbReference>
<evidence type="ECO:0000256" key="10">
    <source>
        <dbReference type="ARBA" id="ARBA00022968"/>
    </source>
</evidence>
<gene>
    <name evidence="19" type="ORF">RFH988_LOCUS32764</name>
</gene>
<keyword evidence="12 16" id="KW-0333">Golgi apparatus</keyword>
<evidence type="ECO:0000256" key="1">
    <source>
        <dbReference type="ARBA" id="ARBA00001936"/>
    </source>
</evidence>
<evidence type="ECO:0000256" key="8">
    <source>
        <dbReference type="ARBA" id="ARBA00022723"/>
    </source>
</evidence>
<evidence type="ECO:0000256" key="6">
    <source>
        <dbReference type="ARBA" id="ARBA00022679"/>
    </source>
</evidence>
<keyword evidence="14 16" id="KW-1015">Disulfide bond</keyword>
<dbReference type="OrthoDB" id="6072411at2759"/>
<dbReference type="Proteomes" id="UP000663882">
    <property type="component" value="Unassembled WGS sequence"/>
</dbReference>
<accession>A0A815I353</accession>
<evidence type="ECO:0000256" key="12">
    <source>
        <dbReference type="ARBA" id="ARBA00023034"/>
    </source>
</evidence>
<feature type="region of interest" description="Disordered" evidence="17">
    <location>
        <begin position="35"/>
        <end position="54"/>
    </location>
</feature>
<dbReference type="UniPathway" id="UPA00378"/>
<evidence type="ECO:0000256" key="16">
    <source>
        <dbReference type="RuleBase" id="RU361242"/>
    </source>
</evidence>
<comment type="pathway">
    <text evidence="3 16">Protein modification; protein glycosylation.</text>
</comment>
<keyword evidence="15 16" id="KW-0464">Manganese</keyword>
<evidence type="ECO:0000256" key="14">
    <source>
        <dbReference type="ARBA" id="ARBA00023157"/>
    </source>
</evidence>
<dbReference type="InterPro" id="IPR029044">
    <property type="entry name" value="Nucleotide-diphossugar_trans"/>
</dbReference>
<keyword evidence="13 16" id="KW-0472">Membrane</keyword>
<dbReference type="SUPFAM" id="SSF50370">
    <property type="entry name" value="Ricin B-like lectins"/>
    <property type="match status" value="1"/>
</dbReference>
<keyword evidence="5 16" id="KW-0328">Glycosyltransferase</keyword>